<organism evidence="1 2">
    <name type="scientific">Prevotella aurantiaca</name>
    <dbReference type="NCBI Taxonomy" id="596085"/>
    <lineage>
        <taxon>Bacteria</taxon>
        <taxon>Pseudomonadati</taxon>
        <taxon>Bacteroidota</taxon>
        <taxon>Bacteroidia</taxon>
        <taxon>Bacteroidales</taxon>
        <taxon>Prevotellaceae</taxon>
        <taxon>Prevotella</taxon>
    </lineage>
</organism>
<evidence type="ECO:0000313" key="1">
    <source>
        <dbReference type="EMBL" id="MBF1384170.1"/>
    </source>
</evidence>
<name>A0A930HMB1_9BACT</name>
<dbReference type="EMBL" id="JABZSJ010000019">
    <property type="protein sequence ID" value="MBF1384170.1"/>
    <property type="molecule type" value="Genomic_DNA"/>
</dbReference>
<dbReference type="Pfam" id="PF00657">
    <property type="entry name" value="Lipase_GDSL"/>
    <property type="match status" value="1"/>
</dbReference>
<reference evidence="1" key="1">
    <citation type="submission" date="2020-04" db="EMBL/GenBank/DDBJ databases">
        <title>Deep metagenomics examines the oral microbiome during advanced dental caries in children, revealing novel taxa and co-occurrences with host molecules.</title>
        <authorList>
            <person name="Baker J.L."/>
            <person name="Morton J.T."/>
            <person name="Dinis M."/>
            <person name="Alvarez R."/>
            <person name="Tran N.C."/>
            <person name="Knight R."/>
            <person name="Edlund A."/>
        </authorList>
    </citation>
    <scope>NUCLEOTIDE SEQUENCE</scope>
    <source>
        <strain evidence="1">JCVI_44_bin.5</strain>
    </source>
</reference>
<gene>
    <name evidence="1" type="ORF">HXN26_04850</name>
</gene>
<sequence>MLLLYVQNLFSAGCLQKDSLQGESTYNFVFLGDSNLWTGGDDSSNSRSWSYWFCKDLAVKNSKNYARSGATWTHTKQTRKDLLSYDEKLSDNNVILNQVLRLITDVQENRRSAPTYIFIMAGTNDAWFQNRRPQLFSETVKQAFTRKSRTPQQTLSLAGAVKLDCELLKQYLPKSKIILITPMLTTQASVDVVNKVADIIDASGKRLRVSVIRLDKALLINPEQERQKLNYTLDGTHTSPAGAEKVGEYILKRFKEIIQLK</sequence>
<comment type="caution">
    <text evidence="1">The sequence shown here is derived from an EMBL/GenBank/DDBJ whole genome shotgun (WGS) entry which is preliminary data.</text>
</comment>
<dbReference type="SUPFAM" id="SSF52266">
    <property type="entry name" value="SGNH hydrolase"/>
    <property type="match status" value="1"/>
</dbReference>
<dbReference type="Proteomes" id="UP000771736">
    <property type="component" value="Unassembled WGS sequence"/>
</dbReference>
<dbReference type="CDD" id="cd00229">
    <property type="entry name" value="SGNH_hydrolase"/>
    <property type="match status" value="1"/>
</dbReference>
<dbReference type="InterPro" id="IPR051532">
    <property type="entry name" value="Ester_Hydrolysis_Enzymes"/>
</dbReference>
<evidence type="ECO:0000313" key="2">
    <source>
        <dbReference type="Proteomes" id="UP000771736"/>
    </source>
</evidence>
<dbReference type="AlphaFoldDB" id="A0A930HMB1"/>
<dbReference type="InterPro" id="IPR036514">
    <property type="entry name" value="SGNH_hydro_sf"/>
</dbReference>
<dbReference type="PANTHER" id="PTHR30383">
    <property type="entry name" value="THIOESTERASE 1/PROTEASE 1/LYSOPHOSPHOLIPASE L1"/>
    <property type="match status" value="1"/>
</dbReference>
<dbReference type="GO" id="GO:0016788">
    <property type="term" value="F:hydrolase activity, acting on ester bonds"/>
    <property type="evidence" value="ECO:0007669"/>
    <property type="project" value="InterPro"/>
</dbReference>
<keyword evidence="1" id="KW-0378">Hydrolase</keyword>
<accession>A0A930HMB1</accession>
<dbReference type="Gene3D" id="3.40.50.1110">
    <property type="entry name" value="SGNH hydrolase"/>
    <property type="match status" value="1"/>
</dbReference>
<dbReference type="InterPro" id="IPR001087">
    <property type="entry name" value="GDSL"/>
</dbReference>
<proteinExistence type="predicted"/>
<protein>
    <submittedName>
        <fullName evidence="1">SGNH/GDSL hydrolase family protein</fullName>
    </submittedName>
</protein>